<proteinExistence type="predicted"/>
<keyword evidence="1" id="KW-0727">SH2 domain</keyword>
<name>A0A9W7B404_9STRA</name>
<comment type="caution">
    <text evidence="4">The sequence shown here is derived from an EMBL/GenBank/DDBJ whole genome shotgun (WGS) entry which is preliminary data.</text>
</comment>
<feature type="region of interest" description="Disordered" evidence="2">
    <location>
        <begin position="1034"/>
        <end position="1065"/>
    </location>
</feature>
<dbReference type="Pfam" id="PF00017">
    <property type="entry name" value="SH2"/>
    <property type="match status" value="1"/>
</dbReference>
<feature type="domain" description="SH2" evidence="3">
    <location>
        <begin position="228"/>
        <end position="332"/>
    </location>
</feature>
<feature type="compositionally biased region" description="Basic and acidic residues" evidence="2">
    <location>
        <begin position="552"/>
        <end position="562"/>
    </location>
</feature>
<dbReference type="GO" id="GO:0005737">
    <property type="term" value="C:cytoplasm"/>
    <property type="evidence" value="ECO:0007669"/>
    <property type="project" value="TreeGrafter"/>
</dbReference>
<feature type="compositionally biased region" description="Pro residues" evidence="2">
    <location>
        <begin position="569"/>
        <end position="586"/>
    </location>
</feature>
<dbReference type="Proteomes" id="UP001165160">
    <property type="component" value="Unassembled WGS sequence"/>
</dbReference>
<dbReference type="SMART" id="SM00252">
    <property type="entry name" value="SH2"/>
    <property type="match status" value="1"/>
</dbReference>
<feature type="compositionally biased region" description="Acidic residues" evidence="2">
    <location>
        <begin position="383"/>
        <end position="393"/>
    </location>
</feature>
<evidence type="ECO:0000313" key="4">
    <source>
        <dbReference type="EMBL" id="GMH83609.1"/>
    </source>
</evidence>
<dbReference type="CDD" id="cd00173">
    <property type="entry name" value="SH2"/>
    <property type="match status" value="1"/>
</dbReference>
<dbReference type="PANTHER" id="PTHR14388">
    <property type="entry name" value="T CELL-SPECIFIC ADAPTER PROTEIN TSAD"/>
    <property type="match status" value="1"/>
</dbReference>
<sequence>MNPNSPHSFAGNPNALGTQDFYAANFGTCQSVSWSVFLKVAQTEIDRYVNAPPGTFSSTHEHEEASSDEEQSYASSSTQNSSSKSHPHARSRHPPPNEPNPHKKNRKPSIKSHKKDMDRFQGSPMPSSRSESLPLSPSPQASLPSSLPSKIKSVFTSTNTPLSRILRYTLLEPQRQEMEGASGEKPRPYPPISYRSYERFVGRFGPTFHGACVKAALSVFEDGAVRPWFHGTISREKGDQLMSMAENGSFLVRFSEAKPKCLTLVYKGSRGRCKNIMIFNLGSCFGLTDASSKSGTPRSTADSVETFDTINDFIARHEKLKYAVPSTLYKHCLDEMETEKLRSVVGKSDPEHESSDDDSEPEYMNADSSVVGLSLKIPPNPDPDVDSSDGEGEIEEHQRYIEMPAVNLAPPPHAVPFNAPPANHLALNQNLERPSTAKSPSSNFGHDVNDTLALKMSMLTSPPTPDNTNSPPPDFGIYGQTNINEMNLSQLSTAQEESPYGSFGEVSPHQMPKSPVRANKHSLPADSPYGSFQDTFSPPPPIHAQGQAQDQSHADPHQKHDPYSQFASPAPPAPVPTPAPTPPSPPAHTEFLSYLESAQSALEEDDLDVCALLLRSLERLTRSSVFNSLPLAEPHMKQFRTLQARLKNKQDSLDQQNELVPEILDKAKHLATSGEHEEALALITPHTPLTSPVQRSSPQLRAQAYRLRGDLNMLGFVNNEEEEATASLGLDDPVDSPYLDEAEQSYLRSLALAEKCMKKSKEMEENLAKIYGVKELKSFRPMTLLSQVGGDNSSPNFSYWNLSSANHIRLCDISRRRRNWPKFFKRKALVLSRTLTAAKRQEIITKMMSDRKQARSKALGEASSDVDDEFTQWLERYAGLGVAESHLNLGMSSFSAFSKSPPSSPTRPSLLLTAISHFRKSQTSALLSLSPLIEARASANLATCHHHSQSPHHSITNYLRSCLAFRILGGVDGPVSASEKRVLNALTLRLNEVKSYNTSRVFCLIQLKYANSKSNVEVLKERLSRIDERLRSGVEEESIKGFDEESLESGGRREDDDLQVGNEGG</sequence>
<feature type="compositionally biased region" description="Basic and acidic residues" evidence="2">
    <location>
        <begin position="341"/>
        <end position="353"/>
    </location>
</feature>
<feature type="compositionally biased region" description="Basic residues" evidence="2">
    <location>
        <begin position="102"/>
        <end position="114"/>
    </location>
</feature>
<feature type="compositionally biased region" description="Low complexity" evidence="2">
    <location>
        <begin position="72"/>
        <end position="84"/>
    </location>
</feature>
<keyword evidence="5" id="KW-1185">Reference proteome</keyword>
<dbReference type="Gene3D" id="3.30.505.10">
    <property type="entry name" value="SH2 domain"/>
    <property type="match status" value="1"/>
</dbReference>
<feature type="compositionally biased region" description="Pro residues" evidence="2">
    <location>
        <begin position="462"/>
        <end position="474"/>
    </location>
</feature>
<feature type="region of interest" description="Disordered" evidence="2">
    <location>
        <begin position="341"/>
        <end position="393"/>
    </location>
</feature>
<evidence type="ECO:0000256" key="1">
    <source>
        <dbReference type="PROSITE-ProRule" id="PRU00191"/>
    </source>
</evidence>
<feature type="region of interest" description="Disordered" evidence="2">
    <location>
        <begin position="493"/>
        <end position="589"/>
    </location>
</feature>
<dbReference type="SUPFAM" id="SSF55550">
    <property type="entry name" value="SH2 domain"/>
    <property type="match status" value="1"/>
</dbReference>
<feature type="region of interest" description="Disordered" evidence="2">
    <location>
        <begin position="457"/>
        <end position="480"/>
    </location>
</feature>
<dbReference type="InterPro" id="IPR000980">
    <property type="entry name" value="SH2"/>
</dbReference>
<accession>A0A9W7B404</accession>
<evidence type="ECO:0000256" key="2">
    <source>
        <dbReference type="SAM" id="MobiDB-lite"/>
    </source>
</evidence>
<gene>
    <name evidence="4" type="ORF">TrVE_jg11376</name>
</gene>
<dbReference type="AlphaFoldDB" id="A0A9W7B404"/>
<dbReference type="EMBL" id="BRXX01000028">
    <property type="protein sequence ID" value="GMH83609.1"/>
    <property type="molecule type" value="Genomic_DNA"/>
</dbReference>
<protein>
    <recommendedName>
        <fullName evidence="3">SH2 domain-containing protein</fullName>
    </recommendedName>
</protein>
<evidence type="ECO:0000259" key="3">
    <source>
        <dbReference type="PROSITE" id="PS50001"/>
    </source>
</evidence>
<feature type="region of interest" description="Disordered" evidence="2">
    <location>
        <begin position="52"/>
        <end position="147"/>
    </location>
</feature>
<dbReference type="InterPro" id="IPR036860">
    <property type="entry name" value="SH2_dom_sf"/>
</dbReference>
<organism evidence="4 5">
    <name type="scientific">Triparma verrucosa</name>
    <dbReference type="NCBI Taxonomy" id="1606542"/>
    <lineage>
        <taxon>Eukaryota</taxon>
        <taxon>Sar</taxon>
        <taxon>Stramenopiles</taxon>
        <taxon>Ochrophyta</taxon>
        <taxon>Bolidophyceae</taxon>
        <taxon>Parmales</taxon>
        <taxon>Triparmaceae</taxon>
        <taxon>Triparma</taxon>
    </lineage>
</organism>
<dbReference type="PANTHER" id="PTHR14388:SF17">
    <property type="entry name" value="SH2 DOMAIN-CONTAINING PROTEIN"/>
    <property type="match status" value="1"/>
</dbReference>
<reference evidence="5" key="1">
    <citation type="journal article" date="2023" name="Commun. Biol.">
        <title>Genome analysis of Parmales, the sister group of diatoms, reveals the evolutionary specialization of diatoms from phago-mixotrophs to photoautotrophs.</title>
        <authorList>
            <person name="Ban H."/>
            <person name="Sato S."/>
            <person name="Yoshikawa S."/>
            <person name="Yamada K."/>
            <person name="Nakamura Y."/>
            <person name="Ichinomiya M."/>
            <person name="Sato N."/>
            <person name="Blanc-Mathieu R."/>
            <person name="Endo H."/>
            <person name="Kuwata A."/>
            <person name="Ogata H."/>
        </authorList>
    </citation>
    <scope>NUCLEOTIDE SEQUENCE [LARGE SCALE GENOMIC DNA]</scope>
    <source>
        <strain evidence="5">NIES 3699</strain>
    </source>
</reference>
<feature type="compositionally biased region" description="Basic and acidic residues" evidence="2">
    <location>
        <begin position="1034"/>
        <end position="1043"/>
    </location>
</feature>
<feature type="compositionally biased region" description="Low complexity" evidence="2">
    <location>
        <begin position="123"/>
        <end position="147"/>
    </location>
</feature>
<evidence type="ECO:0000313" key="5">
    <source>
        <dbReference type="Proteomes" id="UP001165160"/>
    </source>
</evidence>
<dbReference type="PROSITE" id="PS50001">
    <property type="entry name" value="SH2"/>
    <property type="match status" value="1"/>
</dbReference>